<dbReference type="Proteomes" id="UP000240500">
    <property type="component" value="Chromosome 5"/>
</dbReference>
<gene>
    <name evidence="1" type="ORF">PRG01_0533100</name>
</gene>
<accession>A0A2P9D7L4</accession>
<dbReference type="VEuPathDB" id="PlasmoDB:PRCDC_0724400"/>
<dbReference type="AlphaFoldDB" id="A0A2P9D7L4"/>
<name>A0A2P9D7L4_PLARE</name>
<evidence type="ECO:0000313" key="2">
    <source>
        <dbReference type="Proteomes" id="UP000240500"/>
    </source>
</evidence>
<evidence type="ECO:0000313" key="1">
    <source>
        <dbReference type="EMBL" id="SOV76973.1"/>
    </source>
</evidence>
<sequence>MIRYVNKLKRINRKGIYKLHVENDKIIDMPLFLVEHIYIRKKKELIKLLHEAIHFDREHFFNNYKKVLLNKKEWKNKNDFKDYVNNIKEEFNLMNISNKNDNCHSNTNIIYSEEHCSRNTFENCKLSSIIKDKINNSSNNYMNPYKYNNEEYDELIIQLSKLYPDEEVFNNTTLLLDCFQSIEEENYVNYYLEEKLKYNNINKIYDDKNLYNEDIYNYYDLIGYIPNDLFFSCIKNRIISIKKYFSYSELFSLIFLFHKRNDMRSIILLIEEYIKKMCNEKDRIVNNKHIIYILNIFIKMKNNKSNISSGNICSSSKYIFSYLLKNVYINLTYNNLKLLTLCFTCLSRINSYNVLFYEHVSSFINNISTLSTLSCSMILHSIGYYKFYMKKIKGRLFEQIRNYKQIKKKKKKIIPDKNQTIIDQKKGNFEKEYNITNYITYNNNNNNNNNYNNYNNYNNNKSLDESQKNNHLYDKNESTHTHHMRNQNCYKNIGERYIISFDFSREHMNIIKNLENKIIEKLICSNIQDIDSKSISSIFHYYYLSQKVFLNLKDQELFNKLLNILIHNNVNFITPRHFLMCSYTLILHKYFTNINIASYFLFQCAKLMKLLKKQIYIDNLFFILIGFSQNELIFYNNKKNHMNGTGVIYIDNNNNKICNYKIEKNKYIDILQKSQYELNLLINQNNVTPASSRAAILYIFNEITNLDYELNTKQIVLFLQLLSSFNIKFSKDIKQKLFSLIINKTHLLIKHVHFILPGAIKIYGITSNYMKTICLNFLEKMDNEINRIYNLLENGEFDMIYNFTKTSNINDNVEYCFILDINILSEILYIFDQIDVNKKNFIDNLTNMLYFNNYYLLTYKKNNFNSFVYLLHYISSSYSNEKKINKLKLFLYTNISEYLNMAFKEYLDHIKVDRDYISHIKKNEDNNSHEENKNKIIENMNLSNNENRNNYFNQVTHNILNDKIYMKDLILLLDSIRINKAYDHTLLINNLINIMNTEKITLLSDEDVELINYIFIDMGLMNNPIMSEAKKRGLSMALNG</sequence>
<reference evidence="1 2" key="1">
    <citation type="submission" date="2016-09" db="EMBL/GenBank/DDBJ databases">
        <authorList>
            <consortium name="Pathogen Informatics"/>
        </authorList>
    </citation>
    <scope>NUCLEOTIDE SEQUENCE [LARGE SCALE GENOMIC DNA]</scope>
</reference>
<dbReference type="VEuPathDB" id="PlasmoDB:PRG01_0533100"/>
<dbReference type="EMBL" id="LT969568">
    <property type="protein sequence ID" value="SOV76973.1"/>
    <property type="molecule type" value="Genomic_DNA"/>
</dbReference>
<proteinExistence type="predicted"/>
<protein>
    <submittedName>
        <fullName evidence="1">Uncharacterized protein</fullName>
    </submittedName>
</protein>
<dbReference type="OrthoDB" id="366081at2759"/>
<organism evidence="1 2">
    <name type="scientific">Plasmodium reichenowi</name>
    <dbReference type="NCBI Taxonomy" id="5854"/>
    <lineage>
        <taxon>Eukaryota</taxon>
        <taxon>Sar</taxon>
        <taxon>Alveolata</taxon>
        <taxon>Apicomplexa</taxon>
        <taxon>Aconoidasida</taxon>
        <taxon>Haemosporida</taxon>
        <taxon>Plasmodiidae</taxon>
        <taxon>Plasmodium</taxon>
        <taxon>Plasmodium (Laverania)</taxon>
    </lineage>
</organism>